<proteinExistence type="inferred from homology"/>
<dbReference type="PROSITE" id="PS51194">
    <property type="entry name" value="HELICASE_CTER"/>
    <property type="match status" value="1"/>
</dbReference>
<keyword evidence="3 9" id="KW-0378">Hydrolase</keyword>
<comment type="catalytic activity">
    <reaction evidence="7">
        <text>ATP + H2O = ADP + phosphate + H(+)</text>
        <dbReference type="Rhea" id="RHEA:13065"/>
        <dbReference type="ChEBI" id="CHEBI:15377"/>
        <dbReference type="ChEBI" id="CHEBI:15378"/>
        <dbReference type="ChEBI" id="CHEBI:30616"/>
        <dbReference type="ChEBI" id="CHEBI:43474"/>
        <dbReference type="ChEBI" id="CHEBI:456216"/>
        <dbReference type="EC" id="3.6.4.13"/>
    </reaction>
</comment>
<dbReference type="InterPro" id="IPR014001">
    <property type="entry name" value="Helicase_ATP-bd"/>
</dbReference>
<evidence type="ECO:0000256" key="7">
    <source>
        <dbReference type="ARBA" id="ARBA00047984"/>
    </source>
</evidence>
<dbReference type="PANTHER" id="PTHR47958">
    <property type="entry name" value="ATP-DEPENDENT RNA HELICASE DBP3"/>
    <property type="match status" value="1"/>
</dbReference>
<evidence type="ECO:0000313" key="14">
    <source>
        <dbReference type="Proteomes" id="UP001150569"/>
    </source>
</evidence>
<keyword evidence="6" id="KW-0694">RNA-binding</keyword>
<evidence type="ECO:0000256" key="9">
    <source>
        <dbReference type="RuleBase" id="RU000492"/>
    </source>
</evidence>
<feature type="domain" description="DEAD-box RNA helicase Q" evidence="12">
    <location>
        <begin position="65"/>
        <end position="93"/>
    </location>
</feature>
<evidence type="ECO:0000259" key="12">
    <source>
        <dbReference type="PROSITE" id="PS51195"/>
    </source>
</evidence>
<evidence type="ECO:0000259" key="10">
    <source>
        <dbReference type="PROSITE" id="PS51192"/>
    </source>
</evidence>
<protein>
    <recommendedName>
        <fullName evidence="1">RNA helicase</fullName>
        <ecNumber evidence="1">3.6.4.13</ecNumber>
    </recommendedName>
</protein>
<dbReference type="EMBL" id="JANBPT010000006">
    <property type="protein sequence ID" value="KAJ1930494.1"/>
    <property type="molecule type" value="Genomic_DNA"/>
</dbReference>
<dbReference type="AlphaFoldDB" id="A0A9W8DZD1"/>
<evidence type="ECO:0000256" key="1">
    <source>
        <dbReference type="ARBA" id="ARBA00012552"/>
    </source>
</evidence>
<dbReference type="InterPro" id="IPR011545">
    <property type="entry name" value="DEAD/DEAH_box_helicase_dom"/>
</dbReference>
<dbReference type="SUPFAM" id="SSF52540">
    <property type="entry name" value="P-loop containing nucleoside triphosphate hydrolases"/>
    <property type="match status" value="1"/>
</dbReference>
<dbReference type="EC" id="3.6.4.13" evidence="1"/>
<evidence type="ECO:0000256" key="2">
    <source>
        <dbReference type="ARBA" id="ARBA00022741"/>
    </source>
</evidence>
<dbReference type="OrthoDB" id="10265785at2759"/>
<dbReference type="SMART" id="SM00490">
    <property type="entry name" value="HELICc"/>
    <property type="match status" value="1"/>
</dbReference>
<evidence type="ECO:0000259" key="11">
    <source>
        <dbReference type="PROSITE" id="PS51194"/>
    </source>
</evidence>
<evidence type="ECO:0000256" key="3">
    <source>
        <dbReference type="ARBA" id="ARBA00022801"/>
    </source>
</evidence>
<evidence type="ECO:0000256" key="8">
    <source>
        <dbReference type="PROSITE-ProRule" id="PRU00552"/>
    </source>
</evidence>
<evidence type="ECO:0000256" key="5">
    <source>
        <dbReference type="ARBA" id="ARBA00022840"/>
    </source>
</evidence>
<dbReference type="SMART" id="SM00487">
    <property type="entry name" value="DEXDc"/>
    <property type="match status" value="1"/>
</dbReference>
<dbReference type="FunFam" id="3.40.50.300:FF:000849">
    <property type="entry name" value="ATP-dependent RNA helicase DBP5"/>
    <property type="match status" value="1"/>
</dbReference>
<dbReference type="CDD" id="cd18787">
    <property type="entry name" value="SF2_C_DEAD"/>
    <property type="match status" value="1"/>
</dbReference>
<sequence length="453" mass="50430">MTDQTVHRKDTTVNLGPKDVTELTHDLEDMTAKGKPDNLVENEHSVQVKLANQQANPDSPLYSVKSFDDLGLTPELLKGVYGMGFTKPSKIQERALPLLLADPPTNMIGQSQSGTGKTAAFVLAMLSRVDPTQKCTQALCIAPARELARQIMDVVQQMGKYTDITAAYAIKDEAPERGQKIDAHIVIGTPGTVHELQRTRKLDLKRVRIFVLDEADNMLDQQGLGEQSVRIKNLVPKTCQIVLFSATFAPVVHTFAQRFAPDANSISLQVKELSVDGIKQFYMDCRDEEHKLEVLNSLYSLLTVGQSIIFVRRRDTADRIARLMTEAGHEVVSLHGKLETTERDAVMSAFRTGTTKVLITTNVLARGIDISQVNMVINYDIPVDGTGKPDPETYLHRIGRTGRFGRTGAAINFVHDHKSFQEMKAIQDHFGRPIVKIDTEDWEAMEKTLRLSL</sequence>
<reference evidence="13" key="1">
    <citation type="submission" date="2022-07" db="EMBL/GenBank/DDBJ databases">
        <title>Phylogenomic reconstructions and comparative analyses of Kickxellomycotina fungi.</title>
        <authorList>
            <person name="Reynolds N.K."/>
            <person name="Stajich J.E."/>
            <person name="Barry K."/>
            <person name="Grigoriev I.V."/>
            <person name="Crous P."/>
            <person name="Smith M.E."/>
        </authorList>
    </citation>
    <scope>NUCLEOTIDE SEQUENCE</scope>
    <source>
        <strain evidence="13">RSA 861</strain>
    </source>
</reference>
<dbReference type="GO" id="GO:0003723">
    <property type="term" value="F:RNA binding"/>
    <property type="evidence" value="ECO:0007669"/>
    <property type="project" value="UniProtKB-KW"/>
</dbReference>
<dbReference type="GO" id="GO:0003724">
    <property type="term" value="F:RNA helicase activity"/>
    <property type="evidence" value="ECO:0007669"/>
    <property type="project" value="UniProtKB-EC"/>
</dbReference>
<dbReference type="InterPro" id="IPR027417">
    <property type="entry name" value="P-loop_NTPase"/>
</dbReference>
<dbReference type="PROSITE" id="PS51192">
    <property type="entry name" value="HELICASE_ATP_BIND_1"/>
    <property type="match status" value="1"/>
</dbReference>
<comment type="similarity">
    <text evidence="9">Belongs to the DEAD box helicase family.</text>
</comment>
<keyword evidence="14" id="KW-1185">Reference proteome</keyword>
<dbReference type="InterPro" id="IPR001650">
    <property type="entry name" value="Helicase_C-like"/>
</dbReference>
<feature type="short sequence motif" description="Q motif" evidence="8">
    <location>
        <begin position="65"/>
        <end position="93"/>
    </location>
</feature>
<comment type="caution">
    <text evidence="13">The sequence shown here is derived from an EMBL/GenBank/DDBJ whole genome shotgun (WGS) entry which is preliminary data.</text>
</comment>
<dbReference type="Proteomes" id="UP001150569">
    <property type="component" value="Unassembled WGS sequence"/>
</dbReference>
<dbReference type="GO" id="GO:0016787">
    <property type="term" value="F:hydrolase activity"/>
    <property type="evidence" value="ECO:0007669"/>
    <property type="project" value="UniProtKB-KW"/>
</dbReference>
<dbReference type="PROSITE" id="PS51195">
    <property type="entry name" value="Q_MOTIF"/>
    <property type="match status" value="1"/>
</dbReference>
<dbReference type="CDD" id="cd17963">
    <property type="entry name" value="DEADc_DDX19_DDX25"/>
    <property type="match status" value="1"/>
</dbReference>
<accession>A0A9W8DZD1</accession>
<keyword evidence="5 9" id="KW-0067">ATP-binding</keyword>
<evidence type="ECO:0000256" key="6">
    <source>
        <dbReference type="ARBA" id="ARBA00022884"/>
    </source>
</evidence>
<name>A0A9W8DZD1_9FUNG</name>
<dbReference type="GO" id="GO:0005524">
    <property type="term" value="F:ATP binding"/>
    <property type="evidence" value="ECO:0007669"/>
    <property type="project" value="UniProtKB-KW"/>
</dbReference>
<keyword evidence="2 9" id="KW-0547">Nucleotide-binding</keyword>
<feature type="domain" description="Helicase ATP-binding" evidence="10">
    <location>
        <begin position="98"/>
        <end position="266"/>
    </location>
</feature>
<dbReference type="PROSITE" id="PS00039">
    <property type="entry name" value="DEAD_ATP_HELICASE"/>
    <property type="match status" value="1"/>
</dbReference>
<dbReference type="InterPro" id="IPR014014">
    <property type="entry name" value="RNA_helicase_DEAD_Q_motif"/>
</dbReference>
<dbReference type="InterPro" id="IPR000629">
    <property type="entry name" value="RNA-helicase_DEAD-box_CS"/>
</dbReference>
<organism evidence="13 14">
    <name type="scientific">Tieghemiomyces parasiticus</name>
    <dbReference type="NCBI Taxonomy" id="78921"/>
    <lineage>
        <taxon>Eukaryota</taxon>
        <taxon>Fungi</taxon>
        <taxon>Fungi incertae sedis</taxon>
        <taxon>Zoopagomycota</taxon>
        <taxon>Kickxellomycotina</taxon>
        <taxon>Dimargaritomycetes</taxon>
        <taxon>Dimargaritales</taxon>
        <taxon>Dimargaritaceae</taxon>
        <taxon>Tieghemiomyces</taxon>
    </lineage>
</organism>
<feature type="domain" description="Helicase C-terminal" evidence="11">
    <location>
        <begin position="277"/>
        <end position="450"/>
    </location>
</feature>
<dbReference type="Pfam" id="PF00271">
    <property type="entry name" value="Helicase_C"/>
    <property type="match status" value="1"/>
</dbReference>
<evidence type="ECO:0000313" key="13">
    <source>
        <dbReference type="EMBL" id="KAJ1930494.1"/>
    </source>
</evidence>
<dbReference type="Pfam" id="PF00270">
    <property type="entry name" value="DEAD"/>
    <property type="match status" value="1"/>
</dbReference>
<dbReference type="Gene3D" id="3.40.50.300">
    <property type="entry name" value="P-loop containing nucleotide triphosphate hydrolases"/>
    <property type="match status" value="2"/>
</dbReference>
<gene>
    <name evidence="13" type="primary">DBP5_1</name>
    <name evidence="13" type="ORF">IWQ60_000279</name>
</gene>
<keyword evidence="4 9" id="KW-0347">Helicase</keyword>
<evidence type="ECO:0000256" key="4">
    <source>
        <dbReference type="ARBA" id="ARBA00022806"/>
    </source>
</evidence>